<dbReference type="PANTHER" id="PTHR43201:SF5">
    <property type="entry name" value="MEDIUM-CHAIN ACYL-COA LIGASE ACSF2, MITOCHONDRIAL"/>
    <property type="match status" value="1"/>
</dbReference>
<comment type="similarity">
    <text evidence="1">Belongs to the ATP-dependent AMP-binding enzyme family.</text>
</comment>
<dbReference type="InterPro" id="IPR025110">
    <property type="entry name" value="AMP-bd_C"/>
</dbReference>
<evidence type="ECO:0000313" key="6">
    <source>
        <dbReference type="Proteomes" id="UP000006055"/>
    </source>
</evidence>
<reference evidence="6" key="1">
    <citation type="submission" date="2012-06" db="EMBL/GenBank/DDBJ databases">
        <title>Complete sequence of chromosome of Desulfomonile tiedjei DSM 6799.</title>
        <authorList>
            <person name="Lucas S."/>
            <person name="Copeland A."/>
            <person name="Lapidus A."/>
            <person name="Glavina del Rio T."/>
            <person name="Dalin E."/>
            <person name="Tice H."/>
            <person name="Bruce D."/>
            <person name="Goodwin L."/>
            <person name="Pitluck S."/>
            <person name="Peters L."/>
            <person name="Ovchinnikova G."/>
            <person name="Zeytun A."/>
            <person name="Lu M."/>
            <person name="Kyrpides N."/>
            <person name="Mavromatis K."/>
            <person name="Ivanova N."/>
            <person name="Brettin T."/>
            <person name="Detter J.C."/>
            <person name="Han C."/>
            <person name="Larimer F."/>
            <person name="Land M."/>
            <person name="Hauser L."/>
            <person name="Markowitz V."/>
            <person name="Cheng J.-F."/>
            <person name="Hugenholtz P."/>
            <person name="Woyke T."/>
            <person name="Wu D."/>
            <person name="Spring S."/>
            <person name="Schroeder M."/>
            <person name="Brambilla E."/>
            <person name="Klenk H.-P."/>
            <person name="Eisen J.A."/>
        </authorList>
    </citation>
    <scope>NUCLEOTIDE SEQUENCE [LARGE SCALE GENOMIC DNA]</scope>
    <source>
        <strain evidence="6">ATCC 49306 / DSM 6799 / DCB-1</strain>
    </source>
</reference>
<dbReference type="EMBL" id="CP003360">
    <property type="protein sequence ID" value="AFM23988.1"/>
    <property type="molecule type" value="Genomic_DNA"/>
</dbReference>
<dbReference type="PROSITE" id="PS00455">
    <property type="entry name" value="AMP_BINDING"/>
    <property type="match status" value="1"/>
</dbReference>
<dbReference type="Gene3D" id="3.30.300.30">
    <property type="match status" value="1"/>
</dbReference>
<evidence type="ECO:0000256" key="2">
    <source>
        <dbReference type="ARBA" id="ARBA00022598"/>
    </source>
</evidence>
<dbReference type="PATRIC" id="fig|706587.4.peg.1464"/>
<feature type="domain" description="AMP-binding enzyme C-terminal" evidence="4">
    <location>
        <begin position="439"/>
        <end position="514"/>
    </location>
</feature>
<name>I4C347_DESTA</name>
<dbReference type="RefSeq" id="WP_014809139.1">
    <property type="nucleotide sequence ID" value="NC_018025.1"/>
</dbReference>
<dbReference type="GO" id="GO:0006631">
    <property type="term" value="P:fatty acid metabolic process"/>
    <property type="evidence" value="ECO:0007669"/>
    <property type="project" value="TreeGrafter"/>
</dbReference>
<dbReference type="InterPro" id="IPR045851">
    <property type="entry name" value="AMP-bd_C_sf"/>
</dbReference>
<protein>
    <submittedName>
        <fullName evidence="5">Acyl-CoA synthetase (AMP-forming)/AMP-acid ligase II</fullName>
    </submittedName>
</protein>
<dbReference type="KEGG" id="dti:Desti_1275"/>
<dbReference type="PANTHER" id="PTHR43201">
    <property type="entry name" value="ACYL-COA SYNTHETASE"/>
    <property type="match status" value="1"/>
</dbReference>
<dbReference type="Pfam" id="PF00501">
    <property type="entry name" value="AMP-binding"/>
    <property type="match status" value="1"/>
</dbReference>
<dbReference type="InterPro" id="IPR020845">
    <property type="entry name" value="AMP-binding_CS"/>
</dbReference>
<dbReference type="GO" id="GO:0031956">
    <property type="term" value="F:medium-chain fatty acid-CoA ligase activity"/>
    <property type="evidence" value="ECO:0007669"/>
    <property type="project" value="TreeGrafter"/>
</dbReference>
<dbReference type="eggNOG" id="COG0318">
    <property type="taxonomic scope" value="Bacteria"/>
</dbReference>
<accession>I4C347</accession>
<keyword evidence="2 5" id="KW-0436">Ligase</keyword>
<keyword evidence="6" id="KW-1185">Reference proteome</keyword>
<evidence type="ECO:0000256" key="1">
    <source>
        <dbReference type="ARBA" id="ARBA00006432"/>
    </source>
</evidence>
<dbReference type="InterPro" id="IPR000873">
    <property type="entry name" value="AMP-dep_synth/lig_dom"/>
</dbReference>
<dbReference type="Gene3D" id="3.40.50.12780">
    <property type="entry name" value="N-terminal domain of ligase-like"/>
    <property type="match status" value="1"/>
</dbReference>
<sequence>MVWKSLTQTWHYLEKWAETKPQADALAFENERLSWGDFKRRSDLIAKALLAIGVSHGDRVAMLSAARTEFLTTFLASGKIGAMWLGLSPKFTLNELRYVIGDSQPTVLIALREFMGNDLSPLVKPLMKEFSCLKKVLVIGEPFEGAEDFHRFVYQERPERNEELSQRSTAVVDDDPTLLLYTSGSTGKPKGVVHTHKSIVENIKIEVKKFYFDEQSRALIHFPINHVAAVVELGFAAVLAGGFIFCMDRFDPGESLQAIQRERLTALGQVPAMFLLQFRDPQFAKTDFSSVKQFLWAGAAAPRLMVQVLSQIASKTGATLITGYGSTEVSGFVTYTEKGDNSDKLIHTVGKIAEPFELKIVGPDRLEVKDGDVGEVAVRGPFLMREYYNNPQATAQVMDSEGWYYTSDLGFKDSSGYVHLTGRASEMFKSGGENIYPREVEEVIESHDAVLFAAVIAVPDEVFQEVGWAFAMLQPGKEVTDEELRETCKTRLAKFKIPKRFFVRPLLPLLANGKIDKVALRAEVKEILAREQT</sequence>
<evidence type="ECO:0000259" key="4">
    <source>
        <dbReference type="Pfam" id="PF13193"/>
    </source>
</evidence>
<proteinExistence type="inferred from homology"/>
<evidence type="ECO:0000259" key="3">
    <source>
        <dbReference type="Pfam" id="PF00501"/>
    </source>
</evidence>
<organism evidence="5 6">
    <name type="scientific">Desulfomonile tiedjei (strain ATCC 49306 / DSM 6799 / DCB-1)</name>
    <dbReference type="NCBI Taxonomy" id="706587"/>
    <lineage>
        <taxon>Bacteria</taxon>
        <taxon>Pseudomonadati</taxon>
        <taxon>Thermodesulfobacteriota</taxon>
        <taxon>Desulfomonilia</taxon>
        <taxon>Desulfomonilales</taxon>
        <taxon>Desulfomonilaceae</taxon>
        <taxon>Desulfomonile</taxon>
    </lineage>
</organism>
<evidence type="ECO:0000313" key="5">
    <source>
        <dbReference type="EMBL" id="AFM23988.1"/>
    </source>
</evidence>
<dbReference type="AlphaFoldDB" id="I4C347"/>
<dbReference type="SUPFAM" id="SSF56801">
    <property type="entry name" value="Acetyl-CoA synthetase-like"/>
    <property type="match status" value="1"/>
</dbReference>
<dbReference type="HOGENOM" id="CLU_000022_59_7_7"/>
<dbReference type="OrthoDB" id="9799237at2"/>
<dbReference type="Proteomes" id="UP000006055">
    <property type="component" value="Chromosome"/>
</dbReference>
<dbReference type="InterPro" id="IPR042099">
    <property type="entry name" value="ANL_N_sf"/>
</dbReference>
<dbReference type="Pfam" id="PF13193">
    <property type="entry name" value="AMP-binding_C"/>
    <property type="match status" value="1"/>
</dbReference>
<gene>
    <name evidence="5" type="ordered locus">Desti_1275</name>
</gene>
<dbReference type="STRING" id="706587.Desti_1275"/>
<feature type="domain" description="AMP-dependent synthetase/ligase" evidence="3">
    <location>
        <begin position="13"/>
        <end position="388"/>
    </location>
</feature>